<evidence type="ECO:0000256" key="1">
    <source>
        <dbReference type="ARBA" id="ARBA00007665"/>
    </source>
</evidence>
<comment type="similarity">
    <text evidence="1">Belongs to the IMPACT family.</text>
</comment>
<dbReference type="InterPro" id="IPR020569">
    <property type="entry name" value="UPF0029_Impact_CS"/>
</dbReference>
<dbReference type="InterPro" id="IPR023582">
    <property type="entry name" value="Impact"/>
</dbReference>
<dbReference type="OrthoDB" id="9813771at2"/>
<dbReference type="InterPro" id="IPR015796">
    <property type="entry name" value="Impact_YigZ-like"/>
</dbReference>
<proteinExistence type="inferred from homology"/>
<organism evidence="4 5">
    <name type="scientific">Gallaecimonas xiamenensis 3-C-1</name>
    <dbReference type="NCBI Taxonomy" id="745411"/>
    <lineage>
        <taxon>Bacteria</taxon>
        <taxon>Pseudomonadati</taxon>
        <taxon>Pseudomonadota</taxon>
        <taxon>Gammaproteobacteria</taxon>
        <taxon>Enterobacterales</taxon>
        <taxon>Gallaecimonadaceae</taxon>
        <taxon>Gallaecimonas</taxon>
    </lineage>
</organism>
<dbReference type="Gene3D" id="3.30.230.30">
    <property type="entry name" value="Impact, N-terminal domain"/>
    <property type="match status" value="1"/>
</dbReference>
<evidence type="ECO:0000259" key="2">
    <source>
        <dbReference type="Pfam" id="PF01205"/>
    </source>
</evidence>
<sequence>MSYLVPAQDLAVEETLKKSRFITLLAHTQGLAAARAFWQDCKDKHPGARHWCFAAVAGHPTDGQQYAMSDDGEPAGTAGKPMLAQLLGSGLGEVSAVVVRYYGGVKLGTGGLVRAYGGGVASALKALPSRLCVHYRTLELTLPYGQLPDLQYWLQKTGSQVLEESFADKVQLRIAVPDGEQEGLLAWLALQPAIQCRALNEDTP</sequence>
<dbReference type="SUPFAM" id="SSF54980">
    <property type="entry name" value="EF-G C-terminal domain-like"/>
    <property type="match status" value="1"/>
</dbReference>
<dbReference type="GO" id="GO:0043168">
    <property type="term" value="F:anion binding"/>
    <property type="evidence" value="ECO:0007669"/>
    <property type="project" value="UniProtKB-ARBA"/>
</dbReference>
<dbReference type="PATRIC" id="fig|745411.4.peg.3466"/>
<keyword evidence="5" id="KW-1185">Reference proteome</keyword>
<feature type="domain" description="Impact N-terminal" evidence="2">
    <location>
        <begin position="17"/>
        <end position="124"/>
    </location>
</feature>
<evidence type="ECO:0000313" key="5">
    <source>
        <dbReference type="Proteomes" id="UP000006755"/>
    </source>
</evidence>
<accession>K2IZR9</accession>
<comment type="caution">
    <text evidence="4">The sequence shown here is derived from an EMBL/GenBank/DDBJ whole genome shotgun (WGS) entry which is preliminary data.</text>
</comment>
<dbReference type="NCBIfam" id="TIGR00257">
    <property type="entry name" value="IMPACT_YIGZ"/>
    <property type="match status" value="1"/>
</dbReference>
<evidence type="ECO:0008006" key="6">
    <source>
        <dbReference type="Google" id="ProtNLM"/>
    </source>
</evidence>
<dbReference type="STRING" id="745411.B3C1_17607"/>
<evidence type="ECO:0000259" key="3">
    <source>
        <dbReference type="Pfam" id="PF09186"/>
    </source>
</evidence>
<dbReference type="Proteomes" id="UP000006755">
    <property type="component" value="Unassembled WGS sequence"/>
</dbReference>
<dbReference type="PROSITE" id="PS00910">
    <property type="entry name" value="UPF0029"/>
    <property type="match status" value="1"/>
</dbReference>
<dbReference type="GO" id="GO:0017111">
    <property type="term" value="F:ribonucleoside triphosphate phosphatase activity"/>
    <property type="evidence" value="ECO:0007669"/>
    <property type="project" value="UniProtKB-ARBA"/>
</dbReference>
<dbReference type="Pfam" id="PF01205">
    <property type="entry name" value="Impact_N"/>
    <property type="match status" value="1"/>
</dbReference>
<dbReference type="SUPFAM" id="SSF54211">
    <property type="entry name" value="Ribosomal protein S5 domain 2-like"/>
    <property type="match status" value="1"/>
</dbReference>
<dbReference type="AlphaFoldDB" id="K2IZR9"/>
<dbReference type="PANTHER" id="PTHR16301">
    <property type="entry name" value="IMPACT-RELATED"/>
    <property type="match status" value="1"/>
</dbReference>
<feature type="domain" description="UPF0029" evidence="3">
    <location>
        <begin position="140"/>
        <end position="189"/>
    </location>
</feature>
<dbReference type="GO" id="GO:0005737">
    <property type="term" value="C:cytoplasm"/>
    <property type="evidence" value="ECO:0007669"/>
    <property type="project" value="TreeGrafter"/>
</dbReference>
<dbReference type="InterPro" id="IPR020568">
    <property type="entry name" value="Ribosomal_Su5_D2-typ_SF"/>
</dbReference>
<gene>
    <name evidence="4" type="ORF">B3C1_17607</name>
</gene>
<dbReference type="GO" id="GO:0006446">
    <property type="term" value="P:regulation of translational initiation"/>
    <property type="evidence" value="ECO:0007669"/>
    <property type="project" value="TreeGrafter"/>
</dbReference>
<evidence type="ECO:0000313" key="4">
    <source>
        <dbReference type="EMBL" id="EKE68047.1"/>
    </source>
</evidence>
<protein>
    <recommendedName>
        <fullName evidence="6">Impact N-terminal domain-containing protein</fullName>
    </recommendedName>
</protein>
<dbReference type="Gene3D" id="3.30.70.240">
    <property type="match status" value="1"/>
</dbReference>
<dbReference type="Pfam" id="PF09186">
    <property type="entry name" value="DUF1949"/>
    <property type="match status" value="1"/>
</dbReference>
<name>K2IZR9_9GAMM</name>
<dbReference type="GO" id="GO:0032561">
    <property type="term" value="F:guanyl ribonucleotide binding"/>
    <property type="evidence" value="ECO:0007669"/>
    <property type="project" value="UniProtKB-ARBA"/>
</dbReference>
<dbReference type="PANTHER" id="PTHR16301:SF20">
    <property type="entry name" value="IMPACT FAMILY MEMBER YIGZ"/>
    <property type="match status" value="1"/>
</dbReference>
<dbReference type="InterPro" id="IPR036956">
    <property type="entry name" value="Impact_N_sf"/>
</dbReference>
<reference evidence="4 5" key="1">
    <citation type="journal article" date="2012" name="J. Bacteriol.">
        <title>Genome Sequence of Gallaecimonas xiamenensis Type Strain 3-C-1.</title>
        <authorList>
            <person name="Lai Q."/>
            <person name="Wang L."/>
            <person name="Wang W."/>
            <person name="Shao Z."/>
        </authorList>
    </citation>
    <scope>NUCLEOTIDE SEQUENCE [LARGE SCALE GENOMIC DNA]</scope>
    <source>
        <strain evidence="4 5">3-C-1</strain>
    </source>
</reference>
<dbReference type="InterPro" id="IPR035647">
    <property type="entry name" value="EFG_III/V"/>
</dbReference>
<dbReference type="InterPro" id="IPR001498">
    <property type="entry name" value="Impact_N"/>
</dbReference>
<dbReference type="RefSeq" id="WP_008486491.1">
    <property type="nucleotide sequence ID" value="NZ_AMRI01000034.1"/>
</dbReference>
<dbReference type="EMBL" id="AMRI01000034">
    <property type="protein sequence ID" value="EKE68047.1"/>
    <property type="molecule type" value="Genomic_DNA"/>
</dbReference>
<dbReference type="eggNOG" id="COG1739">
    <property type="taxonomic scope" value="Bacteria"/>
</dbReference>
<dbReference type="InterPro" id="IPR015269">
    <property type="entry name" value="UPF0029_Impact_C"/>
</dbReference>